<dbReference type="PANTHER" id="PTHR47505">
    <property type="entry name" value="DNA UTILIZATION PROTEIN YHGH"/>
    <property type="match status" value="1"/>
</dbReference>
<dbReference type="Proteomes" id="UP000004221">
    <property type="component" value="Unassembled WGS sequence"/>
</dbReference>
<dbReference type="Gene3D" id="3.40.50.2020">
    <property type="match status" value="1"/>
</dbReference>
<keyword evidence="2" id="KW-0328">Glycosyltransferase</keyword>
<evidence type="ECO:0000313" key="3">
    <source>
        <dbReference type="Proteomes" id="UP000004221"/>
    </source>
</evidence>
<comment type="similarity">
    <text evidence="1">Belongs to the ComF/GntX family.</text>
</comment>
<dbReference type="EMBL" id="CAGS01000147">
    <property type="protein sequence ID" value="CCF83457.1"/>
    <property type="molecule type" value="Genomic_DNA"/>
</dbReference>
<dbReference type="PANTHER" id="PTHR47505:SF1">
    <property type="entry name" value="DNA UTILIZATION PROTEIN YHGH"/>
    <property type="match status" value="1"/>
</dbReference>
<evidence type="ECO:0000256" key="1">
    <source>
        <dbReference type="ARBA" id="ARBA00008007"/>
    </source>
</evidence>
<reference evidence="2 3" key="1">
    <citation type="journal article" date="2012" name="ISME J.">
        <title>Nitrification expanded: discovery, physiology and genomics of a nitrite-oxidizing bacterium from the phylum Chloroflexi.</title>
        <authorList>
            <person name="Sorokin D.Y."/>
            <person name="Lucker S."/>
            <person name="Vejmelkova D."/>
            <person name="Kostrikina N.A."/>
            <person name="Kleerebezem R."/>
            <person name="Rijpstra W.I."/>
            <person name="Damste J.S."/>
            <person name="Le Paslier D."/>
            <person name="Muyzer G."/>
            <person name="Wagner M."/>
            <person name="van Loosdrecht M.C."/>
            <person name="Daims H."/>
        </authorList>
    </citation>
    <scope>NUCLEOTIDE SEQUENCE [LARGE SCALE GENOMIC DNA]</scope>
    <source>
        <strain evidence="3">none</strain>
    </source>
</reference>
<proteinExistence type="inferred from homology"/>
<comment type="caution">
    <text evidence="2">The sequence shown here is derived from an EMBL/GenBank/DDBJ whole genome shotgun (WGS) entry which is preliminary data.</text>
</comment>
<keyword evidence="2" id="KW-0808">Transferase</keyword>
<dbReference type="AlphaFoldDB" id="I4EFJ5"/>
<dbReference type="SUPFAM" id="SSF53271">
    <property type="entry name" value="PRTase-like"/>
    <property type="match status" value="1"/>
</dbReference>
<dbReference type="GO" id="GO:0016757">
    <property type="term" value="F:glycosyltransferase activity"/>
    <property type="evidence" value="ECO:0007669"/>
    <property type="project" value="UniProtKB-KW"/>
</dbReference>
<dbReference type="InterPro" id="IPR051910">
    <property type="entry name" value="ComF/GntX_DNA_util-trans"/>
</dbReference>
<sequence length="183" mass="20176">MQHAGDPCRWCREWPPGLSTVRAAFVFEGAMRSSIHRFKYRGEHARGQFLGKLLADYAEITVARRKDPVDLVVPVPLHLRRRRARGYNQAEILATRVAERLAVPLSGELIRTGKTQPQAKLGRTERWENVKDAFQWKGAPLAGEHVLLIDDVTTTGATLASAATTVVAAGAGWVTGLSLAREI</sequence>
<name>I4EFJ5_9BACT</name>
<dbReference type="CDD" id="cd06223">
    <property type="entry name" value="PRTases_typeI"/>
    <property type="match status" value="1"/>
</dbReference>
<protein>
    <submittedName>
        <fullName evidence="2">Putative Phosphoribosyltransferase (Fragment,part 2)</fullName>
    </submittedName>
</protein>
<dbReference type="InterPro" id="IPR000836">
    <property type="entry name" value="PRTase_dom"/>
</dbReference>
<accession>I4EFJ5</accession>
<evidence type="ECO:0000313" key="2">
    <source>
        <dbReference type="EMBL" id="CCF83457.1"/>
    </source>
</evidence>
<dbReference type="InterPro" id="IPR029057">
    <property type="entry name" value="PRTase-like"/>
</dbReference>
<keyword evidence="3" id="KW-1185">Reference proteome</keyword>
<gene>
    <name evidence="2" type="ORF">NITHO_2300008</name>
</gene>
<organism evidence="2 3">
    <name type="scientific">Nitrolancea hollandica Lb</name>
    <dbReference type="NCBI Taxonomy" id="1129897"/>
    <lineage>
        <taxon>Bacteria</taxon>
        <taxon>Pseudomonadati</taxon>
        <taxon>Thermomicrobiota</taxon>
        <taxon>Thermomicrobia</taxon>
        <taxon>Sphaerobacterales</taxon>
        <taxon>Sphaerobacterineae</taxon>
        <taxon>Sphaerobacteraceae</taxon>
        <taxon>Nitrolancea</taxon>
    </lineage>
</organism>